<evidence type="ECO:0000256" key="1">
    <source>
        <dbReference type="ARBA" id="ARBA00004651"/>
    </source>
</evidence>
<dbReference type="InterPro" id="IPR017452">
    <property type="entry name" value="GPCR_Rhodpsn_7TM"/>
</dbReference>
<evidence type="ECO:0000256" key="9">
    <source>
        <dbReference type="ARBA" id="ARBA00023224"/>
    </source>
</evidence>
<dbReference type="SUPFAM" id="SSF81321">
    <property type="entry name" value="Family A G protein-coupled receptor-like"/>
    <property type="match status" value="1"/>
</dbReference>
<organism evidence="13 14">
    <name type="scientific">Pyxicephalus adspersus</name>
    <name type="common">African bullfrog</name>
    <dbReference type="NCBI Taxonomy" id="30357"/>
    <lineage>
        <taxon>Eukaryota</taxon>
        <taxon>Metazoa</taxon>
        <taxon>Chordata</taxon>
        <taxon>Craniata</taxon>
        <taxon>Vertebrata</taxon>
        <taxon>Euteleostomi</taxon>
        <taxon>Amphibia</taxon>
        <taxon>Batrachia</taxon>
        <taxon>Anura</taxon>
        <taxon>Neobatrachia</taxon>
        <taxon>Ranoidea</taxon>
        <taxon>Pyxicephalidae</taxon>
        <taxon>Pyxicephalinae</taxon>
        <taxon>Pyxicephalus</taxon>
    </lineage>
</organism>
<dbReference type="GO" id="GO:0004984">
    <property type="term" value="F:olfactory receptor activity"/>
    <property type="evidence" value="ECO:0007669"/>
    <property type="project" value="InterPro"/>
</dbReference>
<feature type="transmembrane region" description="Helical" evidence="11">
    <location>
        <begin position="60"/>
        <end position="78"/>
    </location>
</feature>
<dbReference type="PROSITE" id="PS50262">
    <property type="entry name" value="G_PROTEIN_RECEP_F1_2"/>
    <property type="match status" value="1"/>
</dbReference>
<feature type="transmembrane region" description="Helical" evidence="11">
    <location>
        <begin position="270"/>
        <end position="290"/>
    </location>
</feature>
<comment type="similarity">
    <text evidence="10">Belongs to the G-protein coupled receptor 1 family.</text>
</comment>
<evidence type="ECO:0000256" key="7">
    <source>
        <dbReference type="ARBA" id="ARBA00023136"/>
    </source>
</evidence>
<evidence type="ECO:0000256" key="5">
    <source>
        <dbReference type="ARBA" id="ARBA00022989"/>
    </source>
</evidence>
<dbReference type="PRINTS" id="PR00237">
    <property type="entry name" value="GPCRRHODOPSN"/>
</dbReference>
<keyword evidence="8 10" id="KW-0675">Receptor</keyword>
<comment type="caution">
    <text evidence="13">The sequence shown here is derived from an EMBL/GenBank/DDBJ whole genome shotgun (WGS) entry which is preliminary data.</text>
</comment>
<dbReference type="CDD" id="cd13954">
    <property type="entry name" value="7tmA_OR"/>
    <property type="match status" value="1"/>
</dbReference>
<evidence type="ECO:0000256" key="8">
    <source>
        <dbReference type="ARBA" id="ARBA00023170"/>
    </source>
</evidence>
<reference evidence="13" key="1">
    <citation type="thesis" date="2020" institute="ProQuest LLC" country="789 East Eisenhower Parkway, Ann Arbor, MI, USA">
        <title>Comparative Genomics and Chromosome Evolution.</title>
        <authorList>
            <person name="Mudd A.B."/>
        </authorList>
    </citation>
    <scope>NUCLEOTIDE SEQUENCE</scope>
    <source>
        <strain evidence="13">1538</strain>
        <tissue evidence="13">Blood</tissue>
    </source>
</reference>
<evidence type="ECO:0000313" key="14">
    <source>
        <dbReference type="Proteomes" id="UP001181693"/>
    </source>
</evidence>
<feature type="transmembrane region" description="Helical" evidence="11">
    <location>
        <begin position="98"/>
        <end position="120"/>
    </location>
</feature>
<feature type="transmembrane region" description="Helical" evidence="11">
    <location>
        <begin position="140"/>
        <end position="164"/>
    </location>
</feature>
<evidence type="ECO:0000256" key="2">
    <source>
        <dbReference type="ARBA" id="ARBA00022475"/>
    </source>
</evidence>
<dbReference type="FunFam" id="1.20.1070.10:FF:000015">
    <property type="entry name" value="Olfactory receptor"/>
    <property type="match status" value="1"/>
</dbReference>
<keyword evidence="4 11" id="KW-0552">Olfaction</keyword>
<keyword evidence="3 10" id="KW-0812">Transmembrane</keyword>
<dbReference type="Pfam" id="PF13853">
    <property type="entry name" value="7tm_4"/>
    <property type="match status" value="1"/>
</dbReference>
<evidence type="ECO:0000256" key="6">
    <source>
        <dbReference type="ARBA" id="ARBA00023040"/>
    </source>
</evidence>
<feature type="domain" description="G-protein coupled receptors family 1 profile" evidence="12">
    <location>
        <begin position="41"/>
        <end position="288"/>
    </location>
</feature>
<dbReference type="InterPro" id="IPR000276">
    <property type="entry name" value="GPCR_Rhodpsn"/>
</dbReference>
<dbReference type="PANTHER" id="PTHR26452">
    <property type="entry name" value="OLFACTORY RECEPTOR"/>
    <property type="match status" value="1"/>
</dbReference>
<feature type="transmembrane region" description="Helical" evidence="11">
    <location>
        <begin position="236"/>
        <end position="258"/>
    </location>
</feature>
<keyword evidence="6 10" id="KW-0297">G-protein coupled receptor</keyword>
<dbReference type="EMBL" id="DYDO01000009">
    <property type="protein sequence ID" value="DBA18414.1"/>
    <property type="molecule type" value="Genomic_DNA"/>
</dbReference>
<dbReference type="AlphaFoldDB" id="A0AAV2ZVH8"/>
<name>A0AAV2ZVH8_PYXAD</name>
<comment type="subcellular location">
    <subcellularLocation>
        <location evidence="1 11">Cell membrane</location>
        <topology evidence="1 11">Multi-pass membrane protein</topology>
    </subcellularLocation>
</comment>
<dbReference type="Proteomes" id="UP001181693">
    <property type="component" value="Unassembled WGS sequence"/>
</dbReference>
<accession>A0AAV2ZVH8</accession>
<evidence type="ECO:0000259" key="12">
    <source>
        <dbReference type="PROSITE" id="PS50262"/>
    </source>
</evidence>
<evidence type="ECO:0000256" key="3">
    <source>
        <dbReference type="ARBA" id="ARBA00022692"/>
    </source>
</evidence>
<evidence type="ECO:0000256" key="4">
    <source>
        <dbReference type="ARBA" id="ARBA00022725"/>
    </source>
</evidence>
<feature type="transmembrane region" description="Helical" evidence="11">
    <location>
        <begin position="26"/>
        <end position="48"/>
    </location>
</feature>
<gene>
    <name evidence="13" type="ORF">GDO54_016658</name>
</gene>
<dbReference type="InterPro" id="IPR050516">
    <property type="entry name" value="Olfactory_GPCR"/>
</dbReference>
<keyword evidence="14" id="KW-1185">Reference proteome</keyword>
<protein>
    <recommendedName>
        <fullName evidence="11">Olfactory receptor</fullName>
    </recommendedName>
</protein>
<evidence type="ECO:0000256" key="10">
    <source>
        <dbReference type="RuleBase" id="RU000688"/>
    </source>
</evidence>
<dbReference type="PROSITE" id="PS00237">
    <property type="entry name" value="G_PROTEIN_RECEP_F1_1"/>
    <property type="match status" value="1"/>
</dbReference>
<dbReference type="InterPro" id="IPR000725">
    <property type="entry name" value="Olfact_rcpt"/>
</dbReference>
<keyword evidence="2 11" id="KW-1003">Cell membrane</keyword>
<keyword evidence="11" id="KW-0716">Sensory transduction</keyword>
<keyword evidence="7 11" id="KW-0472">Membrane</keyword>
<dbReference type="Gene3D" id="1.20.1070.10">
    <property type="entry name" value="Rhodopsin 7-helix transmembrane proteins"/>
    <property type="match status" value="1"/>
</dbReference>
<proteinExistence type="inferred from homology"/>
<sequence>MTKLVDNGTIEFQFLAFFSNHEKQPLLFTFFLLVYLIGLLGNLIIITVICADFHLHTPMYFFLCNLSFIDISYTTVTLPKLMDMLLTGNNSISFVQCFTQMFFFTLLVVIEVVLLSSMAYDRFIAICNPLQYQLIMNRKVCVLLLVGIWIQGCLNSAVLTIFVFSLPLCYSKKMKHFFCNIKALVEISCPDRRFDALFHVEVVIFGLGPLFLSMSSYIMIIKVVLSISASGRRKTFSTCTSHLTVLLMFYGTILFMYMRPTSRYSGVLDQASTVMYAAVAPMLNPLIYSLRNKEVKYALIQITRNKKDSI</sequence>
<dbReference type="PRINTS" id="PR00245">
    <property type="entry name" value="OLFACTORYR"/>
</dbReference>
<dbReference type="GO" id="GO:0004930">
    <property type="term" value="F:G protein-coupled receptor activity"/>
    <property type="evidence" value="ECO:0007669"/>
    <property type="project" value="UniProtKB-KW"/>
</dbReference>
<feature type="transmembrane region" description="Helical" evidence="11">
    <location>
        <begin position="202"/>
        <end position="224"/>
    </location>
</feature>
<evidence type="ECO:0000313" key="13">
    <source>
        <dbReference type="EMBL" id="DBA18414.1"/>
    </source>
</evidence>
<dbReference type="GO" id="GO:0005886">
    <property type="term" value="C:plasma membrane"/>
    <property type="evidence" value="ECO:0007669"/>
    <property type="project" value="UniProtKB-SubCell"/>
</dbReference>
<keyword evidence="9 10" id="KW-0807">Transducer</keyword>
<evidence type="ECO:0000256" key="11">
    <source>
        <dbReference type="RuleBase" id="RU363047"/>
    </source>
</evidence>
<keyword evidence="5 11" id="KW-1133">Transmembrane helix</keyword>